<dbReference type="RefSeq" id="WP_083525699.1">
    <property type="nucleotide sequence ID" value="NZ_CP013729.1"/>
</dbReference>
<evidence type="ECO:0000256" key="2">
    <source>
        <dbReference type="SAM" id="Phobius"/>
    </source>
</evidence>
<keyword evidence="2" id="KW-0472">Membrane</keyword>
<evidence type="ECO:0000313" key="3">
    <source>
        <dbReference type="EMBL" id="ALV07667.1"/>
    </source>
</evidence>
<protein>
    <submittedName>
        <fullName evidence="3">Uncharacterized protein</fullName>
    </submittedName>
</protein>
<dbReference type="InterPro" id="IPR021330">
    <property type="entry name" value="DUF2939"/>
</dbReference>
<name>A0A0U3MXB3_9BURK</name>
<keyword evidence="4" id="KW-1185">Reference proteome</keyword>
<dbReference type="AlphaFoldDB" id="A0A0U3MXB3"/>
<dbReference type="Proteomes" id="UP000060699">
    <property type="component" value="Chromosome"/>
</dbReference>
<dbReference type="OrthoDB" id="8706891at2"/>
<feature type="compositionally biased region" description="Low complexity" evidence="1">
    <location>
        <begin position="128"/>
        <end position="137"/>
    </location>
</feature>
<gene>
    <name evidence="3" type="ORF">RD2015_3207</name>
</gene>
<accession>A0A0U3MXB3</accession>
<evidence type="ECO:0000256" key="1">
    <source>
        <dbReference type="SAM" id="MobiDB-lite"/>
    </source>
</evidence>
<dbReference type="EMBL" id="CP013729">
    <property type="protein sequence ID" value="ALV07667.1"/>
    <property type="molecule type" value="Genomic_DNA"/>
</dbReference>
<keyword evidence="2" id="KW-0812">Transmembrane</keyword>
<feature type="region of interest" description="Disordered" evidence="1">
    <location>
        <begin position="64"/>
        <end position="84"/>
    </location>
</feature>
<keyword evidence="2" id="KW-1133">Transmembrane helix</keyword>
<proteinExistence type="predicted"/>
<reference evidence="3 4" key="1">
    <citation type="submission" date="2015-12" db="EMBL/GenBank/DDBJ databases">
        <title>Complete genome of Roseateles depolymerans KCTC 42856.</title>
        <authorList>
            <person name="Kim K.M."/>
        </authorList>
    </citation>
    <scope>NUCLEOTIDE SEQUENCE [LARGE SCALE GENOMIC DNA]</scope>
    <source>
        <strain evidence="3 4">KCTC 42856</strain>
    </source>
</reference>
<feature type="transmembrane region" description="Helical" evidence="2">
    <location>
        <begin position="6"/>
        <end position="27"/>
    </location>
</feature>
<dbReference type="KEGG" id="rdp:RD2015_3207"/>
<dbReference type="Pfam" id="PF11159">
    <property type="entry name" value="DUF2939"/>
    <property type="match status" value="1"/>
</dbReference>
<dbReference type="STRING" id="76731.RD2015_3207"/>
<sequence length="200" mass="21893">MSTRGIKAAVVAVMAALAGLWFAAPYWTLHQMREAAKAGDADRFNAYVDYPRLRENITTQLSGPAVDTADTTADSGREPKRSLGGIGRMLGRALATGAVQALVRPEVVMRALQYGQLMPKKRDDDPAASDGSPSPSSGQGGADDSPRHNDVEWWTERSGLDQVIFYARRSDQPASRKLGLVLERRGWVSWQLTDIRIPQQ</sequence>
<organism evidence="3 4">
    <name type="scientific">Roseateles depolymerans</name>
    <dbReference type="NCBI Taxonomy" id="76731"/>
    <lineage>
        <taxon>Bacteria</taxon>
        <taxon>Pseudomonadati</taxon>
        <taxon>Pseudomonadota</taxon>
        <taxon>Betaproteobacteria</taxon>
        <taxon>Burkholderiales</taxon>
        <taxon>Sphaerotilaceae</taxon>
        <taxon>Roseateles</taxon>
    </lineage>
</organism>
<feature type="region of interest" description="Disordered" evidence="1">
    <location>
        <begin position="118"/>
        <end position="149"/>
    </location>
</feature>
<evidence type="ECO:0000313" key="4">
    <source>
        <dbReference type="Proteomes" id="UP000060699"/>
    </source>
</evidence>